<evidence type="ECO:0000313" key="5">
    <source>
        <dbReference type="Proteomes" id="UP000503278"/>
    </source>
</evidence>
<dbReference type="Gene3D" id="2.60.120.200">
    <property type="match status" value="1"/>
</dbReference>
<keyword evidence="4" id="KW-0378">Hydrolase</keyword>
<feature type="signal peptide" evidence="2">
    <location>
        <begin position="1"/>
        <end position="19"/>
    </location>
</feature>
<evidence type="ECO:0000259" key="3">
    <source>
        <dbReference type="PROSITE" id="PS51762"/>
    </source>
</evidence>
<dbReference type="PROSITE" id="PS51762">
    <property type="entry name" value="GH16_2"/>
    <property type="match status" value="1"/>
</dbReference>
<dbReference type="KEGG" id="mrob:HH214_03620"/>
<gene>
    <name evidence="4" type="ORF">HH214_03620</name>
</gene>
<evidence type="ECO:0000313" key="4">
    <source>
        <dbReference type="EMBL" id="QJD95032.1"/>
    </source>
</evidence>
<reference evidence="4 5" key="1">
    <citation type="submission" date="2020-04" db="EMBL/GenBank/DDBJ databases">
        <title>Genome sequencing of novel species.</title>
        <authorList>
            <person name="Heo J."/>
            <person name="Kim S.-J."/>
            <person name="Kim J.-S."/>
            <person name="Hong S.-B."/>
            <person name="Kwon S.-W."/>
        </authorList>
    </citation>
    <scope>NUCLEOTIDE SEQUENCE [LARGE SCALE GENOMIC DNA]</scope>
    <source>
        <strain evidence="4 5">F39-2</strain>
    </source>
</reference>
<dbReference type="InterPro" id="IPR050546">
    <property type="entry name" value="Glycosyl_Hydrlase_16"/>
</dbReference>
<dbReference type="InterPro" id="IPR013320">
    <property type="entry name" value="ConA-like_dom_sf"/>
</dbReference>
<dbReference type="PANTHER" id="PTHR10963:SF55">
    <property type="entry name" value="GLYCOSIDE HYDROLASE FAMILY 16 PROTEIN"/>
    <property type="match status" value="1"/>
</dbReference>
<name>A0A7L5DVD3_9SPHI</name>
<accession>A0A7L5DVD3</accession>
<dbReference type="RefSeq" id="WP_169606049.1">
    <property type="nucleotide sequence ID" value="NZ_CP051682.1"/>
</dbReference>
<dbReference type="GO" id="GO:0005975">
    <property type="term" value="P:carbohydrate metabolic process"/>
    <property type="evidence" value="ECO:0007669"/>
    <property type="project" value="InterPro"/>
</dbReference>
<organism evidence="4 5">
    <name type="scientific">Mucilaginibacter robiniae</name>
    <dbReference type="NCBI Taxonomy" id="2728022"/>
    <lineage>
        <taxon>Bacteria</taxon>
        <taxon>Pseudomonadati</taxon>
        <taxon>Bacteroidota</taxon>
        <taxon>Sphingobacteriia</taxon>
        <taxon>Sphingobacteriales</taxon>
        <taxon>Sphingobacteriaceae</taxon>
        <taxon>Mucilaginibacter</taxon>
    </lineage>
</organism>
<sequence length="287" mass="32132">MKTYCLLLLSSLFAFSALAQKKVTKTDTLLFEDFNERNLNRNRWNVEVTGHTVNNEQQAYVDSATTLYLVRGKAAEGAKNGALVIKALYHPGYTSKEQHKYDFLSGRINTQAKFEFTYGTASARMKMATGAGMWPAFWALGEGKWPDCGEIDMMETVGDSSWVSHALHGPGYFGDTPIAYRAHFPAGTDVTQWHVYSVDWTPDSLIFKVDGKVTYTVTRTMVKKYGRWAYDNPKFIILNFALGGGYPNGVNKVTTPYFGLSQTSVNRIKAGQAKVLVDWVLITRAKQ</sequence>
<proteinExistence type="inferred from homology"/>
<dbReference type="Pfam" id="PF00722">
    <property type="entry name" value="Glyco_hydro_16"/>
    <property type="match status" value="1"/>
</dbReference>
<evidence type="ECO:0000256" key="2">
    <source>
        <dbReference type="SAM" id="SignalP"/>
    </source>
</evidence>
<keyword evidence="2" id="KW-0732">Signal</keyword>
<evidence type="ECO:0000256" key="1">
    <source>
        <dbReference type="ARBA" id="ARBA00006865"/>
    </source>
</evidence>
<feature type="chain" id="PRO_5029716114" evidence="2">
    <location>
        <begin position="20"/>
        <end position="287"/>
    </location>
</feature>
<dbReference type="SUPFAM" id="SSF49899">
    <property type="entry name" value="Concanavalin A-like lectins/glucanases"/>
    <property type="match status" value="1"/>
</dbReference>
<comment type="similarity">
    <text evidence="1">Belongs to the glycosyl hydrolase 16 family.</text>
</comment>
<dbReference type="PANTHER" id="PTHR10963">
    <property type="entry name" value="GLYCOSYL HYDROLASE-RELATED"/>
    <property type="match status" value="1"/>
</dbReference>
<feature type="domain" description="GH16" evidence="3">
    <location>
        <begin position="18"/>
        <end position="287"/>
    </location>
</feature>
<dbReference type="AlphaFoldDB" id="A0A7L5DVD3"/>
<dbReference type="GO" id="GO:0004553">
    <property type="term" value="F:hydrolase activity, hydrolyzing O-glycosyl compounds"/>
    <property type="evidence" value="ECO:0007669"/>
    <property type="project" value="InterPro"/>
</dbReference>
<keyword evidence="5" id="KW-1185">Reference proteome</keyword>
<dbReference type="Proteomes" id="UP000503278">
    <property type="component" value="Chromosome"/>
</dbReference>
<protein>
    <submittedName>
        <fullName evidence="4">Glycoside hydrolase family 16 protein</fullName>
    </submittedName>
</protein>
<dbReference type="EMBL" id="CP051682">
    <property type="protein sequence ID" value="QJD95032.1"/>
    <property type="molecule type" value="Genomic_DNA"/>
</dbReference>
<dbReference type="InterPro" id="IPR000757">
    <property type="entry name" value="Beta-glucanase-like"/>
</dbReference>
<dbReference type="CDD" id="cd08023">
    <property type="entry name" value="GH16_laminarinase_like"/>
    <property type="match status" value="1"/>
</dbReference>